<keyword evidence="5" id="KW-1185">Reference proteome</keyword>
<dbReference type="PANTHER" id="PTHR38687">
    <property type="entry name" value="CELL DIVISION PROTEIN DEDD-RELATED"/>
    <property type="match status" value="1"/>
</dbReference>
<dbReference type="Proteomes" id="UP001324185">
    <property type="component" value="Chromosome"/>
</dbReference>
<dbReference type="RefSeq" id="WP_018624742.1">
    <property type="nucleotide sequence ID" value="NZ_CP140158.1"/>
</dbReference>
<reference evidence="4 5" key="1">
    <citation type="submission" date="2023-11" db="EMBL/GenBank/DDBJ databases">
        <title>MicrobeMod: A computational toolkit for identifying prokaryotic methylation and restriction-modification with nanopore sequencing.</title>
        <authorList>
            <person name="Crits-Christoph A."/>
            <person name="Kang S.C."/>
            <person name="Lee H."/>
            <person name="Ostrov N."/>
        </authorList>
    </citation>
    <scope>NUCLEOTIDE SEQUENCE [LARGE SCALE GENOMIC DNA]</scope>
    <source>
        <strain evidence="4 5">DSMZ 16071</strain>
    </source>
</reference>
<feature type="compositionally biased region" description="Polar residues" evidence="1">
    <location>
        <begin position="121"/>
        <end position="138"/>
    </location>
</feature>
<feature type="compositionally biased region" description="Polar residues" evidence="1">
    <location>
        <begin position="56"/>
        <end position="65"/>
    </location>
</feature>
<dbReference type="InterPro" id="IPR052521">
    <property type="entry name" value="Cell_div_SPOR-domain"/>
</dbReference>
<feature type="compositionally biased region" description="Basic and acidic residues" evidence="1">
    <location>
        <begin position="153"/>
        <end position="172"/>
    </location>
</feature>
<dbReference type="SUPFAM" id="SSF110997">
    <property type="entry name" value="Sporulation related repeat"/>
    <property type="match status" value="1"/>
</dbReference>
<feature type="domain" description="SPOR" evidence="3">
    <location>
        <begin position="198"/>
        <end position="273"/>
    </location>
</feature>
<keyword evidence="2" id="KW-0472">Membrane</keyword>
<sequence length="278" mass="30623">MDEKLKYRLVGASVILALAVFFLPMILDSEKYRSQIESQIPEVPSEHKSQYKDIENSSPNQQPESQLDGPVEKGPLVINLDDNEENKLSSVTDSANKQVPVTQASQQTSEKQEPAKEELSSIDSSVDSARTEPANENNDPTKDESQPNVDTVIKTDAKPETKTESKPSEDISSKQTQQNADVETAAKASDSTDETELAFSDSAWLIQIGSFSNKDNATRLVGQLRDEGYRAYQRVGDSFARVYVGPYPVKGEAEGRTSALEKLVGAKVKVIEFDPKQH</sequence>
<keyword evidence="2" id="KW-0812">Transmembrane</keyword>
<name>A0ABZ0X109_9GAMM</name>
<feature type="region of interest" description="Disordered" evidence="1">
    <location>
        <begin position="38"/>
        <end position="196"/>
    </location>
</feature>
<dbReference type="Pfam" id="PF05036">
    <property type="entry name" value="SPOR"/>
    <property type="match status" value="1"/>
</dbReference>
<evidence type="ECO:0000313" key="5">
    <source>
        <dbReference type="Proteomes" id="UP001324185"/>
    </source>
</evidence>
<protein>
    <submittedName>
        <fullName evidence="4">SPOR domain-containing protein</fullName>
    </submittedName>
</protein>
<evidence type="ECO:0000313" key="4">
    <source>
        <dbReference type="EMBL" id="WQG84277.1"/>
    </source>
</evidence>
<gene>
    <name evidence="4" type="ORF">SR900_07315</name>
</gene>
<evidence type="ECO:0000259" key="3">
    <source>
        <dbReference type="PROSITE" id="PS51724"/>
    </source>
</evidence>
<feature type="compositionally biased region" description="Basic and acidic residues" evidence="1">
    <location>
        <begin position="44"/>
        <end position="55"/>
    </location>
</feature>
<feature type="compositionally biased region" description="Polar residues" evidence="1">
    <location>
        <begin position="88"/>
        <end position="109"/>
    </location>
</feature>
<dbReference type="Gene3D" id="3.30.70.1070">
    <property type="entry name" value="Sporulation related repeat"/>
    <property type="match status" value="1"/>
</dbReference>
<dbReference type="EMBL" id="CP140158">
    <property type="protein sequence ID" value="WQG84277.1"/>
    <property type="molecule type" value="Genomic_DNA"/>
</dbReference>
<evidence type="ECO:0000256" key="1">
    <source>
        <dbReference type="SAM" id="MobiDB-lite"/>
    </source>
</evidence>
<dbReference type="InterPro" id="IPR007730">
    <property type="entry name" value="SPOR-like_dom"/>
</dbReference>
<dbReference type="PANTHER" id="PTHR38687:SF1">
    <property type="entry name" value="CELL DIVISION PROTEIN DEDD"/>
    <property type="match status" value="1"/>
</dbReference>
<feature type="compositionally biased region" description="Basic and acidic residues" evidence="1">
    <location>
        <begin position="110"/>
        <end position="119"/>
    </location>
</feature>
<keyword evidence="2" id="KW-1133">Transmembrane helix</keyword>
<evidence type="ECO:0000256" key="2">
    <source>
        <dbReference type="SAM" id="Phobius"/>
    </source>
</evidence>
<feature type="transmembrane region" description="Helical" evidence="2">
    <location>
        <begin position="7"/>
        <end position="27"/>
    </location>
</feature>
<accession>A0ABZ0X109</accession>
<dbReference type="PROSITE" id="PS51724">
    <property type="entry name" value="SPOR"/>
    <property type="match status" value="1"/>
</dbReference>
<organism evidence="4 5">
    <name type="scientific">Kangiella aquimarina</name>
    <dbReference type="NCBI Taxonomy" id="261965"/>
    <lineage>
        <taxon>Bacteria</taxon>
        <taxon>Pseudomonadati</taxon>
        <taxon>Pseudomonadota</taxon>
        <taxon>Gammaproteobacteria</taxon>
        <taxon>Kangiellales</taxon>
        <taxon>Kangiellaceae</taxon>
        <taxon>Kangiella</taxon>
    </lineage>
</organism>
<proteinExistence type="predicted"/>
<dbReference type="InterPro" id="IPR036680">
    <property type="entry name" value="SPOR-like_sf"/>
</dbReference>